<gene>
    <name evidence="2" type="ORF">J2751_000972</name>
</gene>
<dbReference type="Proteomes" id="UP000823588">
    <property type="component" value="Unassembled WGS sequence"/>
</dbReference>
<proteinExistence type="predicted"/>
<keyword evidence="3" id="KW-1185">Reference proteome</keyword>
<dbReference type="EMBL" id="JAGGKQ010000005">
    <property type="protein sequence ID" value="MBP1921967.1"/>
    <property type="molecule type" value="Genomic_DNA"/>
</dbReference>
<feature type="compositionally biased region" description="Basic and acidic residues" evidence="1">
    <location>
        <begin position="21"/>
        <end position="41"/>
    </location>
</feature>
<dbReference type="RefSeq" id="WP_280900825.1">
    <property type="nucleotide sequence ID" value="NZ_JAGGKQ010000005.1"/>
</dbReference>
<evidence type="ECO:0000313" key="3">
    <source>
        <dbReference type="Proteomes" id="UP000823588"/>
    </source>
</evidence>
<comment type="caution">
    <text evidence="2">The sequence shown here is derived from an EMBL/GenBank/DDBJ whole genome shotgun (WGS) entry which is preliminary data.</text>
</comment>
<organism evidence="2 3">
    <name type="scientific">Halorubrum alkaliphilum</name>
    <dbReference type="NCBI Taxonomy" id="261290"/>
    <lineage>
        <taxon>Archaea</taxon>
        <taxon>Methanobacteriati</taxon>
        <taxon>Methanobacteriota</taxon>
        <taxon>Stenosarchaea group</taxon>
        <taxon>Halobacteria</taxon>
        <taxon>Halobacteriales</taxon>
        <taxon>Haloferacaceae</taxon>
        <taxon>Halorubrum</taxon>
    </lineage>
</organism>
<sequence length="41" mass="4193">MAVKRATTRDALDGSVTAIDHAGRAVEDSGRVGGHGADRTN</sequence>
<protein>
    <submittedName>
        <fullName evidence="2">Uncharacterized protein</fullName>
    </submittedName>
</protein>
<evidence type="ECO:0000256" key="1">
    <source>
        <dbReference type="SAM" id="MobiDB-lite"/>
    </source>
</evidence>
<dbReference type="AlphaFoldDB" id="A0A8T4GDZ5"/>
<name>A0A8T4GDZ5_9EURY</name>
<evidence type="ECO:0000313" key="2">
    <source>
        <dbReference type="EMBL" id="MBP1921967.1"/>
    </source>
</evidence>
<feature type="region of interest" description="Disordered" evidence="1">
    <location>
        <begin position="1"/>
        <end position="41"/>
    </location>
</feature>
<accession>A0A8T4GDZ5</accession>
<reference evidence="2" key="1">
    <citation type="submission" date="2021-03" db="EMBL/GenBank/DDBJ databases">
        <title>Genomic Encyclopedia of Type Strains, Phase IV (KMG-IV): sequencing the most valuable type-strain genomes for metagenomic binning, comparative biology and taxonomic classification.</title>
        <authorList>
            <person name="Goeker M."/>
        </authorList>
    </citation>
    <scope>NUCLEOTIDE SEQUENCE</scope>
    <source>
        <strain evidence="2">DSM 23564</strain>
    </source>
</reference>